<protein>
    <submittedName>
        <fullName evidence="5">Uncharacterized protein LOC101851047</fullName>
    </submittedName>
</protein>
<dbReference type="RefSeq" id="XP_005101015.1">
    <property type="nucleotide sequence ID" value="XM_005100958.3"/>
</dbReference>
<dbReference type="InterPro" id="IPR008139">
    <property type="entry name" value="SaposinB_dom"/>
</dbReference>
<keyword evidence="4" id="KW-1185">Reference proteome</keyword>
<accession>A0ABM0JTC5</accession>
<keyword evidence="2" id="KW-0472">Membrane</keyword>
<keyword evidence="2" id="KW-1133">Transmembrane helix</keyword>
<evidence type="ECO:0000313" key="5">
    <source>
        <dbReference type="RefSeq" id="XP_005101015.1"/>
    </source>
</evidence>
<name>A0ABM0JTC5_APLCA</name>
<keyword evidence="1" id="KW-1015">Disulfide bond</keyword>
<sequence length="183" mass="21266">MAFQSRQSIVNLPLILLLVYLCPFIAGDNAFYKEMPKELRCSGCELTVKVLDQMLIRDTGNTESRVMKALEKVCEEHRFSISEYKPQRIVKVCEFIKKKHGDELKRELVKYFSQSKRSTYLEFVQHFCLDVTRLCAGISHKIKPHEDKEDAILHFDSESHGFTVMPGRNFKMPRPIAEGHDEL</sequence>
<proteinExistence type="predicted"/>
<keyword evidence="2" id="KW-0812">Transmembrane</keyword>
<dbReference type="InterPro" id="IPR011001">
    <property type="entry name" value="Saposin-like"/>
</dbReference>
<reference evidence="5" key="1">
    <citation type="submission" date="2025-08" db="UniProtKB">
        <authorList>
            <consortium name="RefSeq"/>
        </authorList>
    </citation>
    <scope>IDENTIFICATION</scope>
</reference>
<dbReference type="PROSITE" id="PS50015">
    <property type="entry name" value="SAP_B"/>
    <property type="match status" value="1"/>
</dbReference>
<evidence type="ECO:0000259" key="3">
    <source>
        <dbReference type="PROSITE" id="PS50015"/>
    </source>
</evidence>
<evidence type="ECO:0000256" key="2">
    <source>
        <dbReference type="SAM" id="Phobius"/>
    </source>
</evidence>
<dbReference type="Gene3D" id="1.10.225.10">
    <property type="entry name" value="Saposin-like"/>
    <property type="match status" value="1"/>
</dbReference>
<dbReference type="SUPFAM" id="SSF47862">
    <property type="entry name" value="Saposin"/>
    <property type="match status" value="1"/>
</dbReference>
<dbReference type="GeneID" id="101851047"/>
<feature type="transmembrane region" description="Helical" evidence="2">
    <location>
        <begin position="12"/>
        <end position="32"/>
    </location>
</feature>
<dbReference type="Proteomes" id="UP000694888">
    <property type="component" value="Unplaced"/>
</dbReference>
<organism evidence="4 5">
    <name type="scientific">Aplysia californica</name>
    <name type="common">California sea hare</name>
    <dbReference type="NCBI Taxonomy" id="6500"/>
    <lineage>
        <taxon>Eukaryota</taxon>
        <taxon>Metazoa</taxon>
        <taxon>Spiralia</taxon>
        <taxon>Lophotrochozoa</taxon>
        <taxon>Mollusca</taxon>
        <taxon>Gastropoda</taxon>
        <taxon>Heterobranchia</taxon>
        <taxon>Euthyneura</taxon>
        <taxon>Tectipleura</taxon>
        <taxon>Aplysiida</taxon>
        <taxon>Aplysioidea</taxon>
        <taxon>Aplysiidae</taxon>
        <taxon>Aplysia</taxon>
    </lineage>
</organism>
<feature type="domain" description="Saposin B-type" evidence="3">
    <location>
        <begin position="37"/>
        <end position="139"/>
    </location>
</feature>
<evidence type="ECO:0000256" key="1">
    <source>
        <dbReference type="ARBA" id="ARBA00023157"/>
    </source>
</evidence>
<gene>
    <name evidence="5" type="primary">LOC101851047</name>
</gene>
<evidence type="ECO:0000313" key="4">
    <source>
        <dbReference type="Proteomes" id="UP000694888"/>
    </source>
</evidence>